<keyword evidence="3" id="KW-1185">Reference proteome</keyword>
<protein>
    <submittedName>
        <fullName evidence="2">Uncharacterized protein</fullName>
    </submittedName>
</protein>
<gene>
    <name evidence="2" type="ORF">BG006_008823</name>
</gene>
<feature type="non-terminal residue" evidence="2">
    <location>
        <position position="61"/>
    </location>
</feature>
<evidence type="ECO:0000313" key="2">
    <source>
        <dbReference type="EMBL" id="KAF9336416.1"/>
    </source>
</evidence>
<evidence type="ECO:0000313" key="3">
    <source>
        <dbReference type="Proteomes" id="UP000696485"/>
    </source>
</evidence>
<name>A0A9P5SVL6_9FUNG</name>
<organism evidence="2 3">
    <name type="scientific">Podila minutissima</name>
    <dbReference type="NCBI Taxonomy" id="64525"/>
    <lineage>
        <taxon>Eukaryota</taxon>
        <taxon>Fungi</taxon>
        <taxon>Fungi incertae sedis</taxon>
        <taxon>Mucoromycota</taxon>
        <taxon>Mortierellomycotina</taxon>
        <taxon>Mortierellomycetes</taxon>
        <taxon>Mortierellales</taxon>
        <taxon>Mortierellaceae</taxon>
        <taxon>Podila</taxon>
    </lineage>
</organism>
<accession>A0A9P5SVL6</accession>
<dbReference type="EMBL" id="JAAAUY010000061">
    <property type="protein sequence ID" value="KAF9336416.1"/>
    <property type="molecule type" value="Genomic_DNA"/>
</dbReference>
<feature type="compositionally biased region" description="Basic and acidic residues" evidence="1">
    <location>
        <begin position="20"/>
        <end position="29"/>
    </location>
</feature>
<reference evidence="2" key="1">
    <citation type="journal article" date="2020" name="Fungal Divers.">
        <title>Resolving the Mortierellaceae phylogeny through synthesis of multi-gene phylogenetics and phylogenomics.</title>
        <authorList>
            <person name="Vandepol N."/>
            <person name="Liber J."/>
            <person name="Desiro A."/>
            <person name="Na H."/>
            <person name="Kennedy M."/>
            <person name="Barry K."/>
            <person name="Grigoriev I.V."/>
            <person name="Miller A.N."/>
            <person name="O'Donnell K."/>
            <person name="Stajich J.E."/>
            <person name="Bonito G."/>
        </authorList>
    </citation>
    <scope>NUCLEOTIDE SEQUENCE</scope>
    <source>
        <strain evidence="2">NVP1</strain>
    </source>
</reference>
<comment type="caution">
    <text evidence="2">The sequence shown here is derived from an EMBL/GenBank/DDBJ whole genome shotgun (WGS) entry which is preliminary data.</text>
</comment>
<sequence length="61" mass="6923">MKPRRTKASQAAQEEALKTLEKQEKDIATPKKIRTKKVQPENLSTSAPNAVKTELRDYQKA</sequence>
<dbReference type="AlphaFoldDB" id="A0A9P5SVL6"/>
<feature type="region of interest" description="Disordered" evidence="1">
    <location>
        <begin position="20"/>
        <end position="61"/>
    </location>
</feature>
<dbReference type="Proteomes" id="UP000696485">
    <property type="component" value="Unassembled WGS sequence"/>
</dbReference>
<evidence type="ECO:0000256" key="1">
    <source>
        <dbReference type="SAM" id="MobiDB-lite"/>
    </source>
</evidence>
<proteinExistence type="predicted"/>